<organism evidence="11">
    <name type="scientific">Hydatigena taeniaeformis</name>
    <name type="common">Feline tapeworm</name>
    <name type="synonym">Taenia taeniaeformis</name>
    <dbReference type="NCBI Taxonomy" id="6205"/>
    <lineage>
        <taxon>Eukaryota</taxon>
        <taxon>Metazoa</taxon>
        <taxon>Spiralia</taxon>
        <taxon>Lophotrochozoa</taxon>
        <taxon>Platyhelminthes</taxon>
        <taxon>Cestoda</taxon>
        <taxon>Eucestoda</taxon>
        <taxon>Cyclophyllidea</taxon>
        <taxon>Taeniidae</taxon>
        <taxon>Hydatigera</taxon>
    </lineage>
</organism>
<evidence type="ECO:0000256" key="3">
    <source>
        <dbReference type="ARBA" id="ARBA00023155"/>
    </source>
</evidence>
<reference evidence="11" key="1">
    <citation type="submission" date="2017-02" db="UniProtKB">
        <authorList>
            <consortium name="WormBaseParasite"/>
        </authorList>
    </citation>
    <scope>IDENTIFICATION</scope>
</reference>
<proteinExistence type="predicted"/>
<dbReference type="GO" id="GO:0000981">
    <property type="term" value="F:DNA-binding transcription factor activity, RNA polymerase II-specific"/>
    <property type="evidence" value="ECO:0007669"/>
    <property type="project" value="TreeGrafter"/>
</dbReference>
<keyword evidence="4 5" id="KW-0539">Nucleus</keyword>
<protein>
    <submittedName>
        <fullName evidence="11">Homeobox domain-containing protein</fullName>
    </submittedName>
</protein>
<dbReference type="SUPFAM" id="SSF46689">
    <property type="entry name" value="Homeodomain-like"/>
    <property type="match status" value="1"/>
</dbReference>
<dbReference type="EMBL" id="UYWX01009356">
    <property type="protein sequence ID" value="VDM27801.1"/>
    <property type="molecule type" value="Genomic_DNA"/>
</dbReference>
<evidence type="ECO:0000313" key="9">
    <source>
        <dbReference type="EMBL" id="VDM27801.1"/>
    </source>
</evidence>
<dbReference type="GO" id="GO:0005634">
    <property type="term" value="C:nucleus"/>
    <property type="evidence" value="ECO:0007669"/>
    <property type="project" value="UniProtKB-SubCell"/>
</dbReference>
<dbReference type="AlphaFoldDB" id="A0A0R3WYM5"/>
<dbReference type="PANTHER" id="PTHR24339">
    <property type="entry name" value="HOMEOBOX PROTEIN EMX-RELATED"/>
    <property type="match status" value="1"/>
</dbReference>
<dbReference type="PROSITE" id="PS50071">
    <property type="entry name" value="HOMEOBOX_2"/>
    <property type="match status" value="1"/>
</dbReference>
<evidence type="ECO:0000256" key="6">
    <source>
        <dbReference type="RuleBase" id="RU000682"/>
    </source>
</evidence>
<feature type="DNA-binding region" description="Homeobox" evidence="5">
    <location>
        <begin position="146"/>
        <end position="193"/>
    </location>
</feature>
<keyword evidence="10" id="KW-1185">Reference proteome</keyword>
<evidence type="ECO:0000256" key="5">
    <source>
        <dbReference type="PROSITE-ProRule" id="PRU00108"/>
    </source>
</evidence>
<evidence type="ECO:0000256" key="4">
    <source>
        <dbReference type="ARBA" id="ARBA00023242"/>
    </source>
</evidence>
<accession>A0A0R3WYM5</accession>
<evidence type="ECO:0000256" key="2">
    <source>
        <dbReference type="ARBA" id="ARBA00023125"/>
    </source>
</evidence>
<name>A0A0R3WYM5_HYDTA</name>
<dbReference type="PANTHER" id="PTHR24339:SF28">
    <property type="entry name" value="E5-RELATED"/>
    <property type="match status" value="1"/>
</dbReference>
<evidence type="ECO:0000256" key="7">
    <source>
        <dbReference type="SAM" id="MobiDB-lite"/>
    </source>
</evidence>
<feature type="domain" description="Homeobox" evidence="8">
    <location>
        <begin position="144"/>
        <end position="192"/>
    </location>
</feature>
<keyword evidence="2 5" id="KW-0238">DNA-binding</keyword>
<dbReference type="GO" id="GO:0030182">
    <property type="term" value="P:neuron differentiation"/>
    <property type="evidence" value="ECO:0007669"/>
    <property type="project" value="TreeGrafter"/>
</dbReference>
<dbReference type="Proteomes" id="UP000274429">
    <property type="component" value="Unassembled WGS sequence"/>
</dbReference>
<evidence type="ECO:0000313" key="11">
    <source>
        <dbReference type="WBParaSite" id="TTAC_0000586501-mRNA-1"/>
    </source>
</evidence>
<sequence>MFKPFNDAIVSSPSFITTVSHDELYSHLTSSLSTLDTSAIITATSAPSTSLCLCPYPNAGPPFSLPLLPLQFPFCCRSPSAPLISSPTPQSYRLDTLPTASLASAIIAAEVKEHQQSALASHLTGKRKFKSGSDTTEGQMVAGGDPKRYRTSYSPYQSRILEEVFQTERYISRPQRAQLATQLQLPENTIKVDVTIYKLYREQAVFK</sequence>
<dbReference type="Pfam" id="PF00046">
    <property type="entry name" value="Homeodomain"/>
    <property type="match status" value="1"/>
</dbReference>
<dbReference type="InterPro" id="IPR001356">
    <property type="entry name" value="HD"/>
</dbReference>
<dbReference type="OrthoDB" id="6286142at2759"/>
<dbReference type="CDD" id="cd00086">
    <property type="entry name" value="homeodomain"/>
    <property type="match status" value="1"/>
</dbReference>
<dbReference type="InterPro" id="IPR009057">
    <property type="entry name" value="Homeodomain-like_sf"/>
</dbReference>
<evidence type="ECO:0000313" key="10">
    <source>
        <dbReference type="Proteomes" id="UP000274429"/>
    </source>
</evidence>
<dbReference type="GO" id="GO:0000978">
    <property type="term" value="F:RNA polymerase II cis-regulatory region sequence-specific DNA binding"/>
    <property type="evidence" value="ECO:0007669"/>
    <property type="project" value="TreeGrafter"/>
</dbReference>
<feature type="region of interest" description="Disordered" evidence="7">
    <location>
        <begin position="122"/>
        <end position="148"/>
    </location>
</feature>
<evidence type="ECO:0000259" key="8">
    <source>
        <dbReference type="PROSITE" id="PS50071"/>
    </source>
</evidence>
<dbReference type="GO" id="GO:0007420">
    <property type="term" value="P:brain development"/>
    <property type="evidence" value="ECO:0007669"/>
    <property type="project" value="TreeGrafter"/>
</dbReference>
<comment type="subcellular location">
    <subcellularLocation>
        <location evidence="1 5 6">Nucleus</location>
    </subcellularLocation>
</comment>
<dbReference type="InterPro" id="IPR050877">
    <property type="entry name" value="EMX-VAX-Noto_Homeobox_TFs"/>
</dbReference>
<reference evidence="9 10" key="2">
    <citation type="submission" date="2018-11" db="EMBL/GenBank/DDBJ databases">
        <authorList>
            <consortium name="Pathogen Informatics"/>
        </authorList>
    </citation>
    <scope>NUCLEOTIDE SEQUENCE [LARGE SCALE GENOMIC DNA]</scope>
</reference>
<evidence type="ECO:0000256" key="1">
    <source>
        <dbReference type="ARBA" id="ARBA00004123"/>
    </source>
</evidence>
<dbReference type="Gene3D" id="1.10.10.60">
    <property type="entry name" value="Homeodomain-like"/>
    <property type="match status" value="1"/>
</dbReference>
<gene>
    <name evidence="9" type="ORF">TTAC_LOCUS5849</name>
</gene>
<dbReference type="SMART" id="SM00389">
    <property type="entry name" value="HOX"/>
    <property type="match status" value="1"/>
</dbReference>
<keyword evidence="3 5" id="KW-0371">Homeobox</keyword>
<dbReference type="WBParaSite" id="TTAC_0000586501-mRNA-1">
    <property type="protein sequence ID" value="TTAC_0000586501-mRNA-1"/>
    <property type="gene ID" value="TTAC_0000586501"/>
</dbReference>